<dbReference type="Pfam" id="PF00069">
    <property type="entry name" value="Pkinase"/>
    <property type="match status" value="2"/>
</dbReference>
<feature type="compositionally biased region" description="Low complexity" evidence="11">
    <location>
        <begin position="1352"/>
        <end position="1363"/>
    </location>
</feature>
<dbReference type="InterPro" id="IPR001789">
    <property type="entry name" value="Sig_transdc_resp-reg_receiver"/>
</dbReference>
<reference evidence="15 16" key="2">
    <citation type="submission" date="2019-11" db="EMBL/GenBank/DDBJ databases">
        <authorList>
            <person name="Lu H."/>
        </authorList>
    </citation>
    <scope>NUCLEOTIDE SEQUENCE [LARGE SCALE GENOMIC DNA]</scope>
    <source>
        <strain evidence="15 16">FIM1</strain>
    </source>
</reference>
<dbReference type="Gene3D" id="3.40.50.2300">
    <property type="match status" value="1"/>
</dbReference>
<dbReference type="CDD" id="cd17546">
    <property type="entry name" value="REC_hyHK_CKI1_RcsC-like"/>
    <property type="match status" value="1"/>
</dbReference>
<evidence type="ECO:0000256" key="10">
    <source>
        <dbReference type="SAM" id="Coils"/>
    </source>
</evidence>
<dbReference type="InterPro" id="IPR050236">
    <property type="entry name" value="Ser_Thr_kinase_AGC"/>
</dbReference>
<keyword evidence="2" id="KW-0723">Serine/threonine-protein kinase</keyword>
<feature type="region of interest" description="Disordered" evidence="11">
    <location>
        <begin position="952"/>
        <end position="983"/>
    </location>
</feature>
<keyword evidence="16" id="KW-1185">Reference proteome</keyword>
<evidence type="ECO:0000256" key="5">
    <source>
        <dbReference type="ARBA" id="ARBA00022777"/>
    </source>
</evidence>
<dbReference type="EMBL" id="CP015055">
    <property type="protein sequence ID" value="QGN14497.1"/>
    <property type="molecule type" value="Genomic_DNA"/>
</dbReference>
<feature type="compositionally biased region" description="Low complexity" evidence="11">
    <location>
        <begin position="1379"/>
        <end position="1390"/>
    </location>
</feature>
<feature type="compositionally biased region" description="Polar residues" evidence="11">
    <location>
        <begin position="626"/>
        <end position="639"/>
    </location>
</feature>
<evidence type="ECO:0000256" key="3">
    <source>
        <dbReference type="ARBA" id="ARBA00022679"/>
    </source>
</evidence>
<feature type="region of interest" description="Disordered" evidence="11">
    <location>
        <begin position="615"/>
        <end position="639"/>
    </location>
</feature>
<feature type="domain" description="AGC-kinase C-terminal" evidence="14">
    <location>
        <begin position="1114"/>
        <end position="1166"/>
    </location>
</feature>
<feature type="compositionally biased region" description="Low complexity" evidence="11">
    <location>
        <begin position="112"/>
        <end position="124"/>
    </location>
</feature>
<dbReference type="GO" id="GO:0016301">
    <property type="term" value="F:kinase activity"/>
    <property type="evidence" value="ECO:0007669"/>
    <property type="project" value="UniProtKB-KW"/>
</dbReference>
<dbReference type="PROSITE" id="PS00108">
    <property type="entry name" value="PROTEIN_KINASE_ST"/>
    <property type="match status" value="1"/>
</dbReference>
<evidence type="ECO:0000256" key="2">
    <source>
        <dbReference type="ARBA" id="ARBA00022527"/>
    </source>
</evidence>
<dbReference type="CDD" id="cd05611">
    <property type="entry name" value="STKc_Rim15_like"/>
    <property type="match status" value="1"/>
</dbReference>
<feature type="compositionally biased region" description="Polar residues" evidence="11">
    <location>
        <begin position="137"/>
        <end position="149"/>
    </location>
</feature>
<evidence type="ECO:0000259" key="13">
    <source>
        <dbReference type="PROSITE" id="PS50110"/>
    </source>
</evidence>
<feature type="domain" description="Response regulatory" evidence="13">
    <location>
        <begin position="1465"/>
        <end position="1579"/>
    </location>
</feature>
<feature type="region of interest" description="Disordered" evidence="11">
    <location>
        <begin position="863"/>
        <end position="899"/>
    </location>
</feature>
<keyword evidence="5 15" id="KW-0418">Kinase</keyword>
<keyword evidence="3" id="KW-0808">Transferase</keyword>
<dbReference type="SMART" id="SM00133">
    <property type="entry name" value="S_TK_X"/>
    <property type="match status" value="1"/>
</dbReference>
<evidence type="ECO:0000256" key="7">
    <source>
        <dbReference type="ARBA" id="ARBA00047899"/>
    </source>
</evidence>
<dbReference type="InterPro" id="IPR008271">
    <property type="entry name" value="Ser/Thr_kinase_AS"/>
</dbReference>
<dbReference type="PANTHER" id="PTHR24356">
    <property type="entry name" value="SERINE/THREONINE-PROTEIN KINASE"/>
    <property type="match status" value="1"/>
</dbReference>
<dbReference type="InterPro" id="IPR000719">
    <property type="entry name" value="Prot_kinase_dom"/>
</dbReference>
<protein>
    <recommendedName>
        <fullName evidence="1">non-specific serine/threonine protein kinase</fullName>
        <ecNumber evidence="1">2.7.11.1</ecNumber>
    </recommendedName>
</protein>
<evidence type="ECO:0000313" key="16">
    <source>
        <dbReference type="Proteomes" id="UP000422736"/>
    </source>
</evidence>
<dbReference type="SUPFAM" id="SSF56112">
    <property type="entry name" value="Protein kinase-like (PK-like)"/>
    <property type="match status" value="1"/>
</dbReference>
<dbReference type="SMART" id="SM00448">
    <property type="entry name" value="REC"/>
    <property type="match status" value="1"/>
</dbReference>
<comment type="catalytic activity">
    <reaction evidence="8">
        <text>L-seryl-[protein] + ATP = O-phospho-L-seryl-[protein] + ADP + H(+)</text>
        <dbReference type="Rhea" id="RHEA:17989"/>
        <dbReference type="Rhea" id="RHEA-COMP:9863"/>
        <dbReference type="Rhea" id="RHEA-COMP:11604"/>
        <dbReference type="ChEBI" id="CHEBI:15378"/>
        <dbReference type="ChEBI" id="CHEBI:29999"/>
        <dbReference type="ChEBI" id="CHEBI:30616"/>
        <dbReference type="ChEBI" id="CHEBI:83421"/>
        <dbReference type="ChEBI" id="CHEBI:456216"/>
        <dbReference type="EC" id="2.7.11.1"/>
    </reaction>
</comment>
<dbReference type="PROSITE" id="PS50110">
    <property type="entry name" value="RESPONSE_REGULATORY"/>
    <property type="match status" value="1"/>
</dbReference>
<feature type="compositionally biased region" description="Basic residues" evidence="11">
    <location>
        <begin position="863"/>
        <end position="876"/>
    </location>
</feature>
<evidence type="ECO:0000256" key="8">
    <source>
        <dbReference type="ARBA" id="ARBA00048679"/>
    </source>
</evidence>
<evidence type="ECO:0000256" key="1">
    <source>
        <dbReference type="ARBA" id="ARBA00012513"/>
    </source>
</evidence>
<feature type="compositionally biased region" description="Low complexity" evidence="11">
    <location>
        <begin position="1209"/>
        <end position="1223"/>
    </location>
</feature>
<dbReference type="PANTHER" id="PTHR24356:SF1">
    <property type="entry name" value="SERINE_THREONINE-PROTEIN KINASE GREATWALL"/>
    <property type="match status" value="1"/>
</dbReference>
<feature type="region of interest" description="Disordered" evidence="11">
    <location>
        <begin position="106"/>
        <end position="149"/>
    </location>
</feature>
<evidence type="ECO:0000256" key="11">
    <source>
        <dbReference type="SAM" id="MobiDB-lite"/>
    </source>
</evidence>
<feature type="region of interest" description="Disordered" evidence="11">
    <location>
        <begin position="556"/>
        <end position="603"/>
    </location>
</feature>
<feature type="region of interest" description="Disordered" evidence="11">
    <location>
        <begin position="1209"/>
        <end position="1232"/>
    </location>
</feature>
<gene>
    <name evidence="15" type="primary">RIM15</name>
    <name evidence="15" type="ORF">FIM1_1158</name>
</gene>
<sequence>MSQEFDETASISSSNYDKYLRLATDKNPSILLELDLDGNVKHVSKVWNSVVGTNRALILNKPISNIIIGTEYDKSVFQRALNMMLQDDNSYRVKFQTETGYLMGDTENMGLSSSSSSSINNESINSDDDSNHKDQHNSSSDQQAQLQDNSKNKINEDDEWYGNGESIELEAQGILVHDLYTQEPSHTMWIVKPFYDVDELDNLPYDLVKRLGFGAKIFSQYLQKIEDMMVLDEADLPNPNFELCRVCETMIPTWWLETHSQICVCEHRLESVVQSAQDELQEHRDLLESIITSLSKQRNLPINEYKGLPLPQNSSRVQSPSPLFQDITDCSDTTDSLDSTPPPPPQCNIGSNFKPLYLLKDLCDEALEVNISHLKTIDQNSKGTGLLNPTASFFQFSPNTEAHIDHVLNWNSTFDVMDPSINLLIQDTINLCRHKVETVIRMDNTLKYSLKVKNEVDLSISQLIKERIHSNRLNVSYTLDITPNNISGPPTTETLCSPQADMKLATPLPQRLSASSNLFSESYMGTDMIPEPHTFNNTTSEAALSQSYFENSRSNSAQLSKSVTPKQTVAESSQNSDAVSMETVSGVSTGSRSNPSTPKFSLNNYLHLPKLTSSISLTPRRGSPVNFHTPNASISQSNSQIHPTFFSSSNIMGALSTTKSVNENSPMLSPFISGSEGLPHSEQQQKVTPLSPLLLPTTGKSIVPSIKDYEVIKPISKGAYGSVYLAKKRVTGEYFAIKVLKKSDMIAKNQVTNVKSERAIMMVQSDKPYVAKLYATFQNRENLFLVMEYLSGGDMATLIKMMGNLPEKWAKQYICEVIVGVDDMHQNGIIHHDLKPDNLLIDSLGHIKLTDFGLSRMGLLRRHKEKRRNSQLHTSRKTSVPSDGSLSRKNSSTDSLHSASAGGSLFEVLKKTERSHSTSSSHSQPFSAIAEAPYLQRSGSHVSFTMAGLSRSGTPPLTATSNSNADHSIFPNQPHNHHSRTSSILSEVVHDSPKDFALFNPNDSKNFFGTPDYLAPETIQGIGESDTCDWWSVGCIFFEFLFGYPPFHGATADEVFENILAGTIDWPDFPDQETELEYISPEAKNLILKLLTLDPEKRLGANGSEEIKKHPYFKDVDWEHVYEEQPSFIPQVDNPEDTDYFDLRGASLQDFASSNYSDNDPDDYTMLDGTTGGKIIDAHLNRRLSNHSSGRNTPKQRLSISSVLEMVNNNNNNPESPIANNSPTTKHMPLAIPPHMRDRRTSKLNESASPEFGSFNYRNLNALDKANKDAITRLKSEHLSEFMHQRTSSSSISSSSSDTSGRLKHTNTGSTQASIPTSLSNRRSNSPLVLKLNSTSNSSPSRRNSVDTMNSQQQQLQQQQQQQPIISKRNSDLSPYLAEESTTGGSSISSPLASKYKSPLSPPSANVTPIGSSKTRKVSRNSLSSSTEDDERLSALSKVNSVRELRRRSGRKSSSNKEDIQYKLDVLLCEPIPIHRYRVAEDLESIGCSVVSVGAGDEMVRRATTGVKFDLIITAMKLSKIGAVDIAKLIRHTNSINCTTPIVALTVYYNDAKEAKVFDEVLEKPVSVQQLRKLVSKYALLKSQSEEDTLLSDTDF</sequence>
<dbReference type="Proteomes" id="UP000422736">
    <property type="component" value="Chromosome 2"/>
</dbReference>
<reference evidence="15 16" key="1">
    <citation type="submission" date="2016-03" db="EMBL/GenBank/DDBJ databases">
        <title>How can Kluyveromyces marxianus grow so fast - potential evolutionary course in Saccharomyces Complex revealed by comparative genomics.</title>
        <authorList>
            <person name="Mo W."/>
            <person name="Lu W."/>
            <person name="Yang X."/>
            <person name="Qi J."/>
            <person name="Lv H."/>
        </authorList>
    </citation>
    <scope>NUCLEOTIDE SEQUENCE [LARGE SCALE GENOMIC DNA]</scope>
    <source>
        <strain evidence="15 16">FIM1</strain>
    </source>
</reference>
<feature type="region of interest" description="Disordered" evidence="11">
    <location>
        <begin position="1281"/>
        <end position="1435"/>
    </location>
</feature>
<keyword evidence="10" id="KW-0175">Coiled coil</keyword>
<feature type="compositionally biased region" description="Polar residues" evidence="11">
    <location>
        <begin position="877"/>
        <end position="898"/>
    </location>
</feature>
<dbReference type="Gene3D" id="1.10.510.10">
    <property type="entry name" value="Transferase(Phosphotransferase) domain 1"/>
    <property type="match status" value="2"/>
</dbReference>
<dbReference type="Gene3D" id="3.30.200.20">
    <property type="entry name" value="Phosphorylase Kinase, domain 1"/>
    <property type="match status" value="1"/>
</dbReference>
<evidence type="ECO:0000256" key="4">
    <source>
        <dbReference type="ARBA" id="ARBA00022741"/>
    </source>
</evidence>
<feature type="compositionally biased region" description="Polar residues" evidence="11">
    <location>
        <begin position="952"/>
        <end position="974"/>
    </location>
</feature>
<keyword evidence="6" id="KW-0067">ATP-binding</keyword>
<dbReference type="InterPro" id="IPR011009">
    <property type="entry name" value="Kinase-like_dom_sf"/>
</dbReference>
<feature type="compositionally biased region" description="Polar residues" evidence="11">
    <location>
        <begin position="1306"/>
        <end position="1327"/>
    </location>
</feature>
<evidence type="ECO:0000313" key="15">
    <source>
        <dbReference type="EMBL" id="QGN14497.1"/>
    </source>
</evidence>
<dbReference type="EC" id="2.7.11.1" evidence="1"/>
<comment type="catalytic activity">
    <reaction evidence="7">
        <text>L-threonyl-[protein] + ATP = O-phospho-L-threonyl-[protein] + ADP + H(+)</text>
        <dbReference type="Rhea" id="RHEA:46608"/>
        <dbReference type="Rhea" id="RHEA-COMP:11060"/>
        <dbReference type="Rhea" id="RHEA-COMP:11605"/>
        <dbReference type="ChEBI" id="CHEBI:15378"/>
        <dbReference type="ChEBI" id="CHEBI:30013"/>
        <dbReference type="ChEBI" id="CHEBI:30616"/>
        <dbReference type="ChEBI" id="CHEBI:61977"/>
        <dbReference type="ChEBI" id="CHEBI:456216"/>
        <dbReference type="EC" id="2.7.11.1"/>
    </reaction>
</comment>
<evidence type="ECO:0000256" key="6">
    <source>
        <dbReference type="ARBA" id="ARBA00022840"/>
    </source>
</evidence>
<dbReference type="PROSITE" id="PS50011">
    <property type="entry name" value="PROTEIN_KINASE_DOM"/>
    <property type="match status" value="1"/>
</dbReference>
<feature type="compositionally biased region" description="Low complexity" evidence="11">
    <location>
        <begin position="1288"/>
        <end position="1297"/>
    </location>
</feature>
<name>A0ABX6ETY5_KLUMA</name>
<comment type="caution">
    <text evidence="9">Lacks conserved residue(s) required for the propagation of feature annotation.</text>
</comment>
<dbReference type="SMART" id="SM00220">
    <property type="entry name" value="S_TKc"/>
    <property type="match status" value="1"/>
</dbReference>
<dbReference type="PROSITE" id="PS51285">
    <property type="entry name" value="AGC_KINASE_CTER"/>
    <property type="match status" value="1"/>
</dbReference>
<feature type="compositionally biased region" description="Low complexity" evidence="11">
    <location>
        <begin position="1333"/>
        <end position="1343"/>
    </location>
</feature>
<feature type="compositionally biased region" description="Low complexity" evidence="11">
    <location>
        <begin position="326"/>
        <end position="339"/>
    </location>
</feature>
<feature type="region of interest" description="Disordered" evidence="11">
    <location>
        <begin position="306"/>
        <end position="346"/>
    </location>
</feature>
<dbReference type="SUPFAM" id="SSF52172">
    <property type="entry name" value="CheY-like"/>
    <property type="match status" value="1"/>
</dbReference>
<feature type="coiled-coil region" evidence="10">
    <location>
        <begin position="266"/>
        <end position="293"/>
    </location>
</feature>
<feature type="compositionally biased region" description="Polar residues" evidence="11">
    <location>
        <begin position="311"/>
        <end position="322"/>
    </location>
</feature>
<dbReference type="InterPro" id="IPR011006">
    <property type="entry name" value="CheY-like_superfamily"/>
</dbReference>
<feature type="compositionally biased region" description="Polar residues" evidence="11">
    <location>
        <begin position="1403"/>
        <end position="1413"/>
    </location>
</feature>
<dbReference type="InterPro" id="IPR000961">
    <property type="entry name" value="AGC-kinase_C"/>
</dbReference>
<evidence type="ECO:0000259" key="14">
    <source>
        <dbReference type="PROSITE" id="PS51285"/>
    </source>
</evidence>
<keyword evidence="4" id="KW-0547">Nucleotide-binding</keyword>
<feature type="domain" description="Protein kinase" evidence="12">
    <location>
        <begin position="709"/>
        <end position="1113"/>
    </location>
</feature>
<organism evidence="15 16">
    <name type="scientific">Kluyveromyces marxianus</name>
    <name type="common">Yeast</name>
    <name type="synonym">Candida kefyr</name>
    <dbReference type="NCBI Taxonomy" id="4911"/>
    <lineage>
        <taxon>Eukaryota</taxon>
        <taxon>Fungi</taxon>
        <taxon>Dikarya</taxon>
        <taxon>Ascomycota</taxon>
        <taxon>Saccharomycotina</taxon>
        <taxon>Saccharomycetes</taxon>
        <taxon>Saccharomycetales</taxon>
        <taxon>Saccharomycetaceae</taxon>
        <taxon>Kluyveromyces</taxon>
    </lineage>
</organism>
<proteinExistence type="predicted"/>
<accession>A0ABX6ETY5</accession>
<feature type="region of interest" description="Disordered" evidence="11">
    <location>
        <begin position="666"/>
        <end position="687"/>
    </location>
</feature>
<evidence type="ECO:0000256" key="9">
    <source>
        <dbReference type="PROSITE-ProRule" id="PRU00169"/>
    </source>
</evidence>
<evidence type="ECO:0000259" key="12">
    <source>
        <dbReference type="PROSITE" id="PS50011"/>
    </source>
</evidence>